<dbReference type="Gene3D" id="3.30.565.10">
    <property type="entry name" value="Histidine kinase-like ATPase, C-terminal domain"/>
    <property type="match status" value="1"/>
</dbReference>
<organism evidence="11 12">
    <name type="scientific">Geovibrio thiophilus</name>
    <dbReference type="NCBI Taxonomy" id="139438"/>
    <lineage>
        <taxon>Bacteria</taxon>
        <taxon>Pseudomonadati</taxon>
        <taxon>Deferribacterota</taxon>
        <taxon>Deferribacteres</taxon>
        <taxon>Deferribacterales</taxon>
        <taxon>Geovibrionaceae</taxon>
        <taxon>Geovibrio</taxon>
    </lineage>
</organism>
<dbReference type="EMBL" id="CP035108">
    <property type="protein sequence ID" value="QAR33604.1"/>
    <property type="molecule type" value="Genomic_DNA"/>
</dbReference>
<keyword evidence="5" id="KW-0547">Nucleotide-binding</keyword>
<keyword evidence="6" id="KW-0418">Kinase</keyword>
<evidence type="ECO:0000256" key="2">
    <source>
        <dbReference type="ARBA" id="ARBA00012438"/>
    </source>
</evidence>
<dbReference type="Proteomes" id="UP000287502">
    <property type="component" value="Chromosome"/>
</dbReference>
<evidence type="ECO:0000259" key="10">
    <source>
        <dbReference type="PROSITE" id="PS50109"/>
    </source>
</evidence>
<dbReference type="Pfam" id="PF00512">
    <property type="entry name" value="HisKA"/>
    <property type="match status" value="1"/>
</dbReference>
<dbReference type="CDD" id="cd00075">
    <property type="entry name" value="HATPase"/>
    <property type="match status" value="1"/>
</dbReference>
<feature type="domain" description="Histidine kinase" evidence="10">
    <location>
        <begin position="235"/>
        <end position="430"/>
    </location>
</feature>
<proteinExistence type="predicted"/>
<dbReference type="Gene3D" id="1.10.287.130">
    <property type="match status" value="1"/>
</dbReference>
<evidence type="ECO:0000256" key="4">
    <source>
        <dbReference type="ARBA" id="ARBA00022679"/>
    </source>
</evidence>
<evidence type="ECO:0000256" key="5">
    <source>
        <dbReference type="ARBA" id="ARBA00022741"/>
    </source>
</evidence>
<dbReference type="InterPro" id="IPR003661">
    <property type="entry name" value="HisK_dim/P_dom"/>
</dbReference>
<dbReference type="OrthoDB" id="1931120at2"/>
<dbReference type="CDD" id="cd00082">
    <property type="entry name" value="HisKA"/>
    <property type="match status" value="1"/>
</dbReference>
<feature type="transmembrane region" description="Helical" evidence="9">
    <location>
        <begin position="189"/>
        <end position="210"/>
    </location>
</feature>
<evidence type="ECO:0000256" key="3">
    <source>
        <dbReference type="ARBA" id="ARBA00022553"/>
    </source>
</evidence>
<keyword evidence="9" id="KW-0472">Membrane</keyword>
<protein>
    <recommendedName>
        <fullName evidence="2">histidine kinase</fullName>
        <ecNumber evidence="2">2.7.13.3</ecNumber>
    </recommendedName>
</protein>
<evidence type="ECO:0000256" key="9">
    <source>
        <dbReference type="SAM" id="Phobius"/>
    </source>
</evidence>
<reference evidence="11 12" key="1">
    <citation type="submission" date="2019-01" db="EMBL/GenBank/DDBJ databases">
        <title>Geovibrio thiophilus DSM 11263, complete genome.</title>
        <authorList>
            <person name="Spring S."/>
            <person name="Bunk B."/>
            <person name="Sproer C."/>
        </authorList>
    </citation>
    <scope>NUCLEOTIDE SEQUENCE [LARGE SCALE GENOMIC DNA]</scope>
    <source>
        <strain evidence="11 12">DSM 11263</strain>
    </source>
</reference>
<dbReference type="InterPro" id="IPR036097">
    <property type="entry name" value="HisK_dim/P_sf"/>
</dbReference>
<dbReference type="AlphaFoldDB" id="A0A410JZL7"/>
<keyword evidence="3" id="KW-0597">Phosphoprotein</keyword>
<name>A0A410JZL7_9BACT</name>
<dbReference type="SMART" id="SM00387">
    <property type="entry name" value="HATPase_c"/>
    <property type="match status" value="1"/>
</dbReference>
<dbReference type="RefSeq" id="WP_128466890.1">
    <property type="nucleotide sequence ID" value="NZ_CP035108.1"/>
</dbReference>
<dbReference type="InterPro" id="IPR004358">
    <property type="entry name" value="Sig_transdc_His_kin-like_C"/>
</dbReference>
<dbReference type="SUPFAM" id="SSF55874">
    <property type="entry name" value="ATPase domain of HSP90 chaperone/DNA topoisomerase II/histidine kinase"/>
    <property type="match status" value="1"/>
</dbReference>
<dbReference type="InterPro" id="IPR003594">
    <property type="entry name" value="HATPase_dom"/>
</dbReference>
<dbReference type="PANTHER" id="PTHR43065">
    <property type="entry name" value="SENSOR HISTIDINE KINASE"/>
    <property type="match status" value="1"/>
</dbReference>
<dbReference type="InterPro" id="IPR005467">
    <property type="entry name" value="His_kinase_dom"/>
</dbReference>
<gene>
    <name evidence="11" type="ORF">EP073_09385</name>
</gene>
<keyword evidence="8" id="KW-0902">Two-component regulatory system</keyword>
<keyword evidence="9" id="KW-0812">Transmembrane</keyword>
<sequence length="430" mass="48209">MEQNKNGFAEKLKLVLIAVILLNLIHAVIHIQSYTRNIETYKHHIIDMGINSLKSLEGGRRAFMGSRFAGTDRLKRFVEELSRQNSVLNMVIFDENGNIEVNPSPEYTPPYMGEISGYSIVEGRDTITIYTSLKTFSSQNHEHMQNRPQQGQRLMQELTNPDNFQDITVALVMDSSAVALAKRQMYTGLAQIGIILVFLIIAYVLVIRFIKLHLIQIERLKKVEQEAEMGKMSHILAHEIRNPLSSISGLISFAAKKEQSPDIKDILSHTTDEINRLNTIVNDFLTFGKELKADMQNISVGALVDKTVNLLSADFRSKSVRPVIEGEDALIKVDADKMLQVLFNLLLNALQASPEHGTVEIRYSEKGISVKNDVAGEAPEKSRLFEPFYTTKAKGSGLGLAVVKRICALHGFQAEVTNTNPFIIELKFGR</sequence>
<dbReference type="GO" id="GO:0000155">
    <property type="term" value="F:phosphorelay sensor kinase activity"/>
    <property type="evidence" value="ECO:0007669"/>
    <property type="project" value="InterPro"/>
</dbReference>
<evidence type="ECO:0000256" key="1">
    <source>
        <dbReference type="ARBA" id="ARBA00000085"/>
    </source>
</evidence>
<keyword evidence="12" id="KW-1185">Reference proteome</keyword>
<dbReference type="PRINTS" id="PR00344">
    <property type="entry name" value="BCTRLSENSOR"/>
</dbReference>
<evidence type="ECO:0000256" key="7">
    <source>
        <dbReference type="ARBA" id="ARBA00022840"/>
    </source>
</evidence>
<keyword evidence="9" id="KW-1133">Transmembrane helix</keyword>
<dbReference type="PROSITE" id="PS50109">
    <property type="entry name" value="HIS_KIN"/>
    <property type="match status" value="1"/>
</dbReference>
<dbReference type="KEGG" id="gtl:EP073_09385"/>
<evidence type="ECO:0000256" key="8">
    <source>
        <dbReference type="ARBA" id="ARBA00023012"/>
    </source>
</evidence>
<dbReference type="GO" id="GO:0005524">
    <property type="term" value="F:ATP binding"/>
    <property type="evidence" value="ECO:0007669"/>
    <property type="project" value="UniProtKB-KW"/>
</dbReference>
<comment type="catalytic activity">
    <reaction evidence="1">
        <text>ATP + protein L-histidine = ADP + protein N-phospho-L-histidine.</text>
        <dbReference type="EC" id="2.7.13.3"/>
    </reaction>
</comment>
<dbReference type="Pfam" id="PF02518">
    <property type="entry name" value="HATPase_c"/>
    <property type="match status" value="1"/>
</dbReference>
<dbReference type="PANTHER" id="PTHR43065:SF10">
    <property type="entry name" value="PEROXIDE STRESS-ACTIVATED HISTIDINE KINASE MAK3"/>
    <property type="match status" value="1"/>
</dbReference>
<dbReference type="InterPro" id="IPR036890">
    <property type="entry name" value="HATPase_C_sf"/>
</dbReference>
<evidence type="ECO:0000313" key="12">
    <source>
        <dbReference type="Proteomes" id="UP000287502"/>
    </source>
</evidence>
<evidence type="ECO:0000313" key="11">
    <source>
        <dbReference type="EMBL" id="QAR33604.1"/>
    </source>
</evidence>
<dbReference type="SMART" id="SM00388">
    <property type="entry name" value="HisKA"/>
    <property type="match status" value="1"/>
</dbReference>
<dbReference type="EC" id="2.7.13.3" evidence="2"/>
<evidence type="ECO:0000256" key="6">
    <source>
        <dbReference type="ARBA" id="ARBA00022777"/>
    </source>
</evidence>
<dbReference type="SUPFAM" id="SSF47384">
    <property type="entry name" value="Homodimeric domain of signal transducing histidine kinase"/>
    <property type="match status" value="1"/>
</dbReference>
<keyword evidence="7" id="KW-0067">ATP-binding</keyword>
<keyword evidence="4" id="KW-0808">Transferase</keyword>
<accession>A0A410JZL7</accession>